<comment type="catalytic activity">
    <reaction evidence="1">
        <text>ATP + protein L-histidine = ADP + protein N-phospho-L-histidine.</text>
        <dbReference type="EC" id="2.7.13.3"/>
    </reaction>
</comment>
<reference evidence="13" key="1">
    <citation type="journal article" date="2023" name="J. Hazard. Mater.">
        <title>Anaerobic biodegradation of pyrene and benzo[a]pyrene by a new sulfate-reducing Desulforamulus aquiferis strain DSA.</title>
        <authorList>
            <person name="Zhang Z."/>
            <person name="Sun J."/>
            <person name="Gong X."/>
            <person name="Wang C."/>
            <person name="Wang H."/>
        </authorList>
    </citation>
    <scope>NUCLEOTIDE SEQUENCE</scope>
    <source>
        <strain evidence="13">DSA</strain>
    </source>
</reference>
<comment type="subcellular location">
    <subcellularLocation>
        <location evidence="2">Cell membrane</location>
        <topology evidence="2">Multi-pass membrane protein</topology>
    </subcellularLocation>
</comment>
<dbReference type="InterPro" id="IPR036388">
    <property type="entry name" value="WH-like_DNA-bd_sf"/>
</dbReference>
<dbReference type="SUPFAM" id="SSF158472">
    <property type="entry name" value="HAMP domain-like"/>
    <property type="match status" value="1"/>
</dbReference>
<dbReference type="GO" id="GO:0000155">
    <property type="term" value="F:phosphorelay sensor kinase activity"/>
    <property type="evidence" value="ECO:0007669"/>
    <property type="project" value="TreeGrafter"/>
</dbReference>
<keyword evidence="10 11" id="KW-0472">Membrane</keyword>
<dbReference type="InterPro" id="IPR003660">
    <property type="entry name" value="HAMP_dom"/>
</dbReference>
<dbReference type="InterPro" id="IPR050398">
    <property type="entry name" value="HssS/ArlS-like"/>
</dbReference>
<evidence type="ECO:0000256" key="8">
    <source>
        <dbReference type="ARBA" id="ARBA00022777"/>
    </source>
</evidence>
<organism evidence="13 14">
    <name type="scientific">Desulforamulus aquiferis</name>
    <dbReference type="NCBI Taxonomy" id="1397668"/>
    <lineage>
        <taxon>Bacteria</taxon>
        <taxon>Bacillati</taxon>
        <taxon>Bacillota</taxon>
        <taxon>Clostridia</taxon>
        <taxon>Eubacteriales</taxon>
        <taxon>Peptococcaceae</taxon>
        <taxon>Desulforamulus</taxon>
    </lineage>
</organism>
<dbReference type="RefSeq" id="WP_304543791.1">
    <property type="nucleotide sequence ID" value="NZ_JARPTC010000019.1"/>
</dbReference>
<feature type="domain" description="HAMP" evidence="12">
    <location>
        <begin position="205"/>
        <end position="260"/>
    </location>
</feature>
<dbReference type="Proteomes" id="UP001172911">
    <property type="component" value="Unassembled WGS sequence"/>
</dbReference>
<dbReference type="InterPro" id="IPR033463">
    <property type="entry name" value="sCache_3"/>
</dbReference>
<dbReference type="InterPro" id="IPR013196">
    <property type="entry name" value="HTH_11"/>
</dbReference>
<dbReference type="SMART" id="SM00304">
    <property type="entry name" value="HAMP"/>
    <property type="match status" value="1"/>
</dbReference>
<evidence type="ECO:0000256" key="2">
    <source>
        <dbReference type="ARBA" id="ARBA00004651"/>
    </source>
</evidence>
<name>A0AAW7ZFN8_9FIRM</name>
<dbReference type="SUPFAM" id="SSF46785">
    <property type="entry name" value="Winged helix' DNA-binding domain"/>
    <property type="match status" value="1"/>
</dbReference>
<dbReference type="Pfam" id="PF00672">
    <property type="entry name" value="HAMP"/>
    <property type="match status" value="1"/>
</dbReference>
<dbReference type="SUPFAM" id="SSF103190">
    <property type="entry name" value="Sensory domain-like"/>
    <property type="match status" value="1"/>
</dbReference>
<proteinExistence type="predicted"/>
<accession>A0AAW7ZFN8</accession>
<dbReference type="EC" id="2.7.13.3" evidence="3"/>
<evidence type="ECO:0000313" key="14">
    <source>
        <dbReference type="Proteomes" id="UP001172911"/>
    </source>
</evidence>
<evidence type="ECO:0000256" key="11">
    <source>
        <dbReference type="SAM" id="Phobius"/>
    </source>
</evidence>
<protein>
    <recommendedName>
        <fullName evidence="3">histidine kinase</fullName>
        <ecNumber evidence="3">2.7.13.3</ecNumber>
    </recommendedName>
</protein>
<dbReference type="Gene3D" id="6.10.340.10">
    <property type="match status" value="1"/>
</dbReference>
<keyword evidence="5" id="KW-0597">Phosphoprotein</keyword>
<dbReference type="EMBL" id="JARPTC010000019">
    <property type="protein sequence ID" value="MDO7788139.1"/>
    <property type="molecule type" value="Genomic_DNA"/>
</dbReference>
<feature type="transmembrane region" description="Helical" evidence="11">
    <location>
        <begin position="12"/>
        <end position="31"/>
    </location>
</feature>
<evidence type="ECO:0000256" key="1">
    <source>
        <dbReference type="ARBA" id="ARBA00000085"/>
    </source>
</evidence>
<dbReference type="Gene3D" id="1.10.10.10">
    <property type="entry name" value="Winged helix-like DNA-binding domain superfamily/Winged helix DNA-binding domain"/>
    <property type="match status" value="1"/>
</dbReference>
<feature type="transmembrane region" description="Helical" evidence="11">
    <location>
        <begin position="181"/>
        <end position="202"/>
    </location>
</feature>
<evidence type="ECO:0000313" key="13">
    <source>
        <dbReference type="EMBL" id="MDO7788139.1"/>
    </source>
</evidence>
<keyword evidence="8" id="KW-0418">Kinase</keyword>
<dbReference type="InterPro" id="IPR029151">
    <property type="entry name" value="Sensor-like_sf"/>
</dbReference>
<keyword evidence="4" id="KW-1003">Cell membrane</keyword>
<dbReference type="InterPro" id="IPR036390">
    <property type="entry name" value="WH_DNA-bd_sf"/>
</dbReference>
<keyword evidence="9 11" id="KW-1133">Transmembrane helix</keyword>
<evidence type="ECO:0000256" key="6">
    <source>
        <dbReference type="ARBA" id="ARBA00022679"/>
    </source>
</evidence>
<evidence type="ECO:0000256" key="9">
    <source>
        <dbReference type="ARBA" id="ARBA00022989"/>
    </source>
</evidence>
<comment type="caution">
    <text evidence="13">The sequence shown here is derived from an EMBL/GenBank/DDBJ whole genome shotgun (WGS) entry which is preliminary data.</text>
</comment>
<dbReference type="GO" id="GO:0005886">
    <property type="term" value="C:plasma membrane"/>
    <property type="evidence" value="ECO:0007669"/>
    <property type="project" value="UniProtKB-SubCell"/>
</dbReference>
<sequence>MQSLKQQITTLMVAAIIILAVSFMIAIGVQIKNTAVLAAVTKAKSDMTASEAIVDLKYPGPWRVDNGLLFKGEVLINNNNEIVDYISSLTGNTCTIFLGKNRIATTVKKDDGERAVGTLASEEVAKTVLNQGKEYLGEAEVVGHKYQTAYKPIYDQKGNIVGMFYVGISKKYYDKLFYDSLISLIIVGVILTALVFVGTIYYTKRYITDPLKQLTEETQKFAKGDFCSLYNPVQIESQNEIGELARAINQMGGWVQALTHQIDKATAISSQPINQIASNEASESSGEKDECLKKISPNDKEQWGELSKGLNEVTLQQILGYMKNQHTSLSASDIAQEVNLTKVTVRRYLDFMEKCGKVKVDMQYGPVGRPLKLYKLEK</sequence>
<evidence type="ECO:0000259" key="12">
    <source>
        <dbReference type="PROSITE" id="PS50885"/>
    </source>
</evidence>
<reference evidence="13" key="2">
    <citation type="submission" date="2023-03" db="EMBL/GenBank/DDBJ databases">
        <authorList>
            <person name="Zhang Z."/>
        </authorList>
    </citation>
    <scope>NUCLEOTIDE SEQUENCE</scope>
    <source>
        <strain evidence="13">DSA</strain>
    </source>
</reference>
<dbReference type="PROSITE" id="PS50885">
    <property type="entry name" value="HAMP"/>
    <property type="match status" value="1"/>
</dbReference>
<keyword evidence="7 11" id="KW-0812">Transmembrane</keyword>
<dbReference type="CDD" id="cd06225">
    <property type="entry name" value="HAMP"/>
    <property type="match status" value="1"/>
</dbReference>
<dbReference type="Pfam" id="PF08279">
    <property type="entry name" value="HTH_11"/>
    <property type="match status" value="1"/>
</dbReference>
<dbReference type="AlphaFoldDB" id="A0AAW7ZFN8"/>
<dbReference type="Pfam" id="PF17202">
    <property type="entry name" value="sCache_3_3"/>
    <property type="match status" value="1"/>
</dbReference>
<dbReference type="PANTHER" id="PTHR45528">
    <property type="entry name" value="SENSOR HISTIDINE KINASE CPXA"/>
    <property type="match status" value="1"/>
</dbReference>
<keyword evidence="14" id="KW-1185">Reference proteome</keyword>
<evidence type="ECO:0000256" key="7">
    <source>
        <dbReference type="ARBA" id="ARBA00022692"/>
    </source>
</evidence>
<evidence type="ECO:0000256" key="5">
    <source>
        <dbReference type="ARBA" id="ARBA00022553"/>
    </source>
</evidence>
<dbReference type="PANTHER" id="PTHR45528:SF10">
    <property type="entry name" value="METHYL-ACCEPTING CHEMOTAXIS PROTEIN"/>
    <property type="match status" value="1"/>
</dbReference>
<evidence type="ECO:0000256" key="3">
    <source>
        <dbReference type="ARBA" id="ARBA00012438"/>
    </source>
</evidence>
<evidence type="ECO:0000256" key="10">
    <source>
        <dbReference type="ARBA" id="ARBA00023136"/>
    </source>
</evidence>
<keyword evidence="6" id="KW-0808">Transferase</keyword>
<evidence type="ECO:0000256" key="4">
    <source>
        <dbReference type="ARBA" id="ARBA00022475"/>
    </source>
</evidence>
<gene>
    <name evidence="13" type="ORF">P6N53_12985</name>
</gene>